<keyword evidence="4" id="KW-1185">Reference proteome</keyword>
<dbReference type="EMBL" id="CP000360">
    <property type="protein sequence ID" value="ABF42511.1"/>
    <property type="molecule type" value="Genomic_DNA"/>
</dbReference>
<proteinExistence type="predicted"/>
<feature type="region of interest" description="Disordered" evidence="1">
    <location>
        <begin position="44"/>
        <end position="71"/>
    </location>
</feature>
<protein>
    <recommendedName>
        <fullName evidence="5">CARDB domain-containing protein</fullName>
    </recommendedName>
</protein>
<evidence type="ECO:0000256" key="2">
    <source>
        <dbReference type="SAM" id="SignalP"/>
    </source>
</evidence>
<evidence type="ECO:0000256" key="1">
    <source>
        <dbReference type="SAM" id="MobiDB-lite"/>
    </source>
</evidence>
<dbReference type="EnsemblBacteria" id="ABF42511">
    <property type="protein sequence ID" value="ABF42511"/>
    <property type="gene ID" value="Acid345_3510"/>
</dbReference>
<evidence type="ECO:0000313" key="4">
    <source>
        <dbReference type="Proteomes" id="UP000002432"/>
    </source>
</evidence>
<organism evidence="3 4">
    <name type="scientific">Koribacter versatilis (strain Ellin345)</name>
    <dbReference type="NCBI Taxonomy" id="204669"/>
    <lineage>
        <taxon>Bacteria</taxon>
        <taxon>Pseudomonadati</taxon>
        <taxon>Acidobacteriota</taxon>
        <taxon>Terriglobia</taxon>
        <taxon>Terriglobales</taxon>
        <taxon>Candidatus Korobacteraceae</taxon>
        <taxon>Candidatus Korobacter</taxon>
    </lineage>
</organism>
<dbReference type="AlphaFoldDB" id="Q1IKT9"/>
<dbReference type="RefSeq" id="WP_011524310.1">
    <property type="nucleotide sequence ID" value="NC_008009.1"/>
</dbReference>
<dbReference type="InterPro" id="IPR013783">
    <property type="entry name" value="Ig-like_fold"/>
</dbReference>
<dbReference type="Proteomes" id="UP000002432">
    <property type="component" value="Chromosome"/>
</dbReference>
<reference evidence="3 4" key="1">
    <citation type="journal article" date="2009" name="Appl. Environ. Microbiol.">
        <title>Three genomes from the phylum Acidobacteria provide insight into the lifestyles of these microorganisms in soils.</title>
        <authorList>
            <person name="Ward N.L."/>
            <person name="Challacombe J.F."/>
            <person name="Janssen P.H."/>
            <person name="Henrissat B."/>
            <person name="Coutinho P.M."/>
            <person name="Wu M."/>
            <person name="Xie G."/>
            <person name="Haft D.H."/>
            <person name="Sait M."/>
            <person name="Badger J."/>
            <person name="Barabote R.D."/>
            <person name="Bradley B."/>
            <person name="Brettin T.S."/>
            <person name="Brinkac L.M."/>
            <person name="Bruce D."/>
            <person name="Creasy T."/>
            <person name="Daugherty S.C."/>
            <person name="Davidsen T.M."/>
            <person name="DeBoy R.T."/>
            <person name="Detter J.C."/>
            <person name="Dodson R.J."/>
            <person name="Durkin A.S."/>
            <person name="Ganapathy A."/>
            <person name="Gwinn-Giglio M."/>
            <person name="Han C.S."/>
            <person name="Khouri H."/>
            <person name="Kiss H."/>
            <person name="Kothari S.P."/>
            <person name="Madupu R."/>
            <person name="Nelson K.E."/>
            <person name="Nelson W.C."/>
            <person name="Paulsen I."/>
            <person name="Penn K."/>
            <person name="Ren Q."/>
            <person name="Rosovitz M.J."/>
            <person name="Selengut J.D."/>
            <person name="Shrivastava S."/>
            <person name="Sullivan S.A."/>
            <person name="Tapia R."/>
            <person name="Thompson L.S."/>
            <person name="Watkins K.L."/>
            <person name="Yang Q."/>
            <person name="Yu C."/>
            <person name="Zafar N."/>
            <person name="Zhou L."/>
            <person name="Kuske C.R."/>
        </authorList>
    </citation>
    <scope>NUCLEOTIDE SEQUENCE [LARGE SCALE GENOMIC DNA]</scope>
    <source>
        <strain evidence="3 4">Ellin345</strain>
    </source>
</reference>
<keyword evidence="2" id="KW-0732">Signal</keyword>
<feature type="chain" id="PRO_5004190880" description="CARDB domain-containing protein" evidence="2">
    <location>
        <begin position="26"/>
        <end position="770"/>
    </location>
</feature>
<dbReference type="Gene3D" id="2.60.40.10">
    <property type="entry name" value="Immunoglobulins"/>
    <property type="match status" value="1"/>
</dbReference>
<sequence>MPLFSYRLSSCLLLLAALPGFSQTAAEPKLKDVEAKSGSVTIYGPFPDAEGPVTATPEPENAGDEDADDGPHDVVDPNHVTTVAVSQTKVSGVAMAGHTAVLASEMNGGPEKVLRDEIVFGESLFLSPSLRSQALTYKFPADASESTGAVDPELAVGTNAVGVLTWDSLVFYFKSGKRIERTVGFTGDIKLRDQIFKNLIVGIDKVLNLNQDVKPGKLLMSSSTSQIGDARLAFDEFHHRFVLLATAKNQSDATDSLSISQRRTKFFLAVSCNEDPWVPCPGNPHQHFHVYGFNAVPGDGDCSSRQEEQCPHSPFTPGNAADYPTLGITPSRYIMAIKVGHAPLDGGDHSDLYSYMIAVNADDVGFGSKAPEIHTFWDWQEANGNNSQGNVAAVVMHDHLAAGKSDDAGMLAKYEDGQIILTMISETNPVKFQSMAIDLPNLNSSTTWVQKGSPRPINYGNVSHFPVEAHFTKGTLVLTFNDCIQWTNNSNGCVPSARLVTLDMANYPHGVHVDIDRVIGWRNFFDDPPNALNAYGLPGAVMNRDGNIAMVFARTGKDLFPEARYSVFLKTEKDIRPSALLSKGTGPSSPFDPLNPKLKPRLLDTAGIALDPFDRTSIWMATFTGRAGTSWKVAVGKVFGEVHPDLDVHDSIKVTPFSARPGDTITVECLISNDGDGIAKNPKFDVLAVDQNNKLTILSHRDGNDYSPGEARRVTFKEKLPQDLPQGKYIIRINGSLAQNEYRTDNDSSEILNFTILPKYTTGGGPTSKP</sequence>
<dbReference type="KEGG" id="aba:Acid345_3510"/>
<accession>Q1IKT9</accession>
<dbReference type="HOGENOM" id="CLU_362813_0_0_0"/>
<gene>
    <name evidence="3" type="ordered locus">Acid345_3510</name>
</gene>
<evidence type="ECO:0000313" key="3">
    <source>
        <dbReference type="EMBL" id="ABF42511.1"/>
    </source>
</evidence>
<evidence type="ECO:0008006" key="5">
    <source>
        <dbReference type="Google" id="ProtNLM"/>
    </source>
</evidence>
<feature type="signal peptide" evidence="2">
    <location>
        <begin position="1"/>
        <end position="25"/>
    </location>
</feature>
<name>Q1IKT9_KORVE</name>